<name>A0AAJ2BJU8_9HYPH</name>
<evidence type="ECO:0000256" key="1">
    <source>
        <dbReference type="ARBA" id="ARBA00010641"/>
    </source>
</evidence>
<dbReference type="AlphaFoldDB" id="A0AAJ2BJU8"/>
<gene>
    <name evidence="7" type="ORF">QE369_001148</name>
</gene>
<dbReference type="SUPFAM" id="SSF88946">
    <property type="entry name" value="Sigma2 domain of RNA polymerase sigma factors"/>
    <property type="match status" value="1"/>
</dbReference>
<dbReference type="InterPro" id="IPR013249">
    <property type="entry name" value="RNA_pol_sigma70_r4_t2"/>
</dbReference>
<dbReference type="PANTHER" id="PTHR43133:SF63">
    <property type="entry name" value="RNA POLYMERASE SIGMA FACTOR FECI-RELATED"/>
    <property type="match status" value="1"/>
</dbReference>
<evidence type="ECO:0000313" key="7">
    <source>
        <dbReference type="EMBL" id="MDR6100970.1"/>
    </source>
</evidence>
<dbReference type="SUPFAM" id="SSF88659">
    <property type="entry name" value="Sigma3 and sigma4 domains of RNA polymerase sigma factors"/>
    <property type="match status" value="1"/>
</dbReference>
<dbReference type="InterPro" id="IPR013324">
    <property type="entry name" value="RNA_pol_sigma_r3/r4-like"/>
</dbReference>
<dbReference type="NCBIfam" id="TIGR02937">
    <property type="entry name" value="sigma70-ECF"/>
    <property type="match status" value="1"/>
</dbReference>
<dbReference type="InterPro" id="IPR039425">
    <property type="entry name" value="RNA_pol_sigma-70-like"/>
</dbReference>
<feature type="domain" description="RNA polymerase sigma factor 70 region 4 type 2" evidence="6">
    <location>
        <begin position="108"/>
        <end position="160"/>
    </location>
</feature>
<dbReference type="EMBL" id="JAVIZC010000001">
    <property type="protein sequence ID" value="MDR6100970.1"/>
    <property type="molecule type" value="Genomic_DNA"/>
</dbReference>
<dbReference type="RefSeq" id="WP_309769925.1">
    <property type="nucleotide sequence ID" value="NZ_JAVIZC010000001.1"/>
</dbReference>
<keyword evidence="2" id="KW-0805">Transcription regulation</keyword>
<dbReference type="GO" id="GO:0003677">
    <property type="term" value="F:DNA binding"/>
    <property type="evidence" value="ECO:0007669"/>
    <property type="project" value="InterPro"/>
</dbReference>
<evidence type="ECO:0000313" key="8">
    <source>
        <dbReference type="Proteomes" id="UP001255601"/>
    </source>
</evidence>
<dbReference type="InterPro" id="IPR036388">
    <property type="entry name" value="WH-like_DNA-bd_sf"/>
</dbReference>
<accession>A0AAJ2BJU8</accession>
<keyword evidence="3" id="KW-0731">Sigma factor</keyword>
<dbReference type="Pfam" id="PF08281">
    <property type="entry name" value="Sigma70_r4_2"/>
    <property type="match status" value="1"/>
</dbReference>
<dbReference type="InterPro" id="IPR013325">
    <property type="entry name" value="RNA_pol_sigma_r2"/>
</dbReference>
<keyword evidence="4" id="KW-0804">Transcription</keyword>
<feature type="domain" description="RNA polymerase sigma-70 region 2" evidence="5">
    <location>
        <begin position="10"/>
        <end position="73"/>
    </location>
</feature>
<dbReference type="Gene3D" id="1.10.1740.10">
    <property type="match status" value="1"/>
</dbReference>
<protein>
    <submittedName>
        <fullName evidence="7">RNA polymerase sigma factor (Sigma-70 family)</fullName>
    </submittedName>
</protein>
<dbReference type="GO" id="GO:0016987">
    <property type="term" value="F:sigma factor activity"/>
    <property type="evidence" value="ECO:0007669"/>
    <property type="project" value="UniProtKB-KW"/>
</dbReference>
<dbReference type="GO" id="GO:0006352">
    <property type="term" value="P:DNA-templated transcription initiation"/>
    <property type="evidence" value="ECO:0007669"/>
    <property type="project" value="InterPro"/>
</dbReference>
<dbReference type="Pfam" id="PF04542">
    <property type="entry name" value="Sigma70_r2"/>
    <property type="match status" value="1"/>
</dbReference>
<comment type="similarity">
    <text evidence="1">Belongs to the sigma-70 factor family. ECF subfamily.</text>
</comment>
<organism evidence="7 8">
    <name type="scientific">Agrobacterium larrymoorei</name>
    <dbReference type="NCBI Taxonomy" id="160699"/>
    <lineage>
        <taxon>Bacteria</taxon>
        <taxon>Pseudomonadati</taxon>
        <taxon>Pseudomonadota</taxon>
        <taxon>Alphaproteobacteria</taxon>
        <taxon>Hyphomicrobiales</taxon>
        <taxon>Rhizobiaceae</taxon>
        <taxon>Rhizobium/Agrobacterium group</taxon>
        <taxon>Agrobacterium</taxon>
    </lineage>
</organism>
<dbReference type="Gene3D" id="1.10.10.10">
    <property type="entry name" value="Winged helix-like DNA-binding domain superfamily/Winged helix DNA-binding domain"/>
    <property type="match status" value="1"/>
</dbReference>
<evidence type="ECO:0000259" key="5">
    <source>
        <dbReference type="Pfam" id="PF04542"/>
    </source>
</evidence>
<evidence type="ECO:0000256" key="2">
    <source>
        <dbReference type="ARBA" id="ARBA00023015"/>
    </source>
</evidence>
<dbReference type="Proteomes" id="UP001255601">
    <property type="component" value="Unassembled WGS sequence"/>
</dbReference>
<comment type="caution">
    <text evidence="7">The sequence shown here is derived from an EMBL/GenBank/DDBJ whole genome shotgun (WGS) entry which is preliminary data.</text>
</comment>
<dbReference type="InterPro" id="IPR007627">
    <property type="entry name" value="RNA_pol_sigma70_r2"/>
</dbReference>
<evidence type="ECO:0000259" key="6">
    <source>
        <dbReference type="Pfam" id="PF08281"/>
    </source>
</evidence>
<evidence type="ECO:0000256" key="3">
    <source>
        <dbReference type="ARBA" id="ARBA00023082"/>
    </source>
</evidence>
<dbReference type="InterPro" id="IPR014284">
    <property type="entry name" value="RNA_pol_sigma-70_dom"/>
</dbReference>
<evidence type="ECO:0000256" key="4">
    <source>
        <dbReference type="ARBA" id="ARBA00023163"/>
    </source>
</evidence>
<proteinExistence type="inferred from homology"/>
<sequence>MGYSDRSLNLYLLHRVELIDLASAILGDRARAEDIVQEAFLRWNSADARLRPEQPVGYLKRIVRNLSLDALRRCMFEGRMFDASALTEEIGETAPSPEQIAIDRDELVAVMKALEALPPRTRLAVELYRFQGCKLKDIALRLDISVSLAHSLVVDGLEACRRQVARTK</sequence>
<dbReference type="PANTHER" id="PTHR43133">
    <property type="entry name" value="RNA POLYMERASE ECF-TYPE SIGMA FACTO"/>
    <property type="match status" value="1"/>
</dbReference>
<reference evidence="7" key="1">
    <citation type="submission" date="2023-08" db="EMBL/GenBank/DDBJ databases">
        <title>Functional and genomic diversity of the sorghum phyllosphere microbiome.</title>
        <authorList>
            <person name="Shade A."/>
        </authorList>
    </citation>
    <scope>NUCLEOTIDE SEQUENCE</scope>
    <source>
        <strain evidence="7">SORGH_AS_0974</strain>
    </source>
</reference>